<dbReference type="Proteomes" id="UP000720189">
    <property type="component" value="Unassembled WGS sequence"/>
</dbReference>
<comment type="caution">
    <text evidence="3">The sequence shown here is derived from an EMBL/GenBank/DDBJ whole genome shotgun (WGS) entry which is preliminary data.</text>
</comment>
<evidence type="ECO:0000256" key="2">
    <source>
        <dbReference type="SAM" id="SignalP"/>
    </source>
</evidence>
<dbReference type="RefSeq" id="XP_046051873.1">
    <property type="nucleotide sequence ID" value="XM_046199069.1"/>
</dbReference>
<evidence type="ECO:0008006" key="5">
    <source>
        <dbReference type="Google" id="ProtNLM"/>
    </source>
</evidence>
<feature type="signal peptide" evidence="2">
    <location>
        <begin position="1"/>
        <end position="18"/>
    </location>
</feature>
<name>A0A9P9HKC9_FUSRE</name>
<gene>
    <name evidence="3" type="ORF">BKA55DRAFT_687453</name>
</gene>
<evidence type="ECO:0000256" key="1">
    <source>
        <dbReference type="SAM" id="MobiDB-lite"/>
    </source>
</evidence>
<dbReference type="OrthoDB" id="5098008at2759"/>
<proteinExistence type="predicted"/>
<keyword evidence="4" id="KW-1185">Reference proteome</keyword>
<feature type="chain" id="PRO_5040304303" description="Ricin B lectin domain-containing protein" evidence="2">
    <location>
        <begin position="19"/>
        <end position="271"/>
    </location>
</feature>
<sequence length="271" mass="28730">MRFYILLTLGWAAWRTLANPAAERSPLALLSLLSAAQSTSSEASELSTVSFTISTDSTESDSTVLSTSSLTTEASSVPTTDTTTLSTTTSASPDTTSSPATTSSVASIVYRAKAQDGPIPDASVRYLPNSGGLLEIANTPTGGSMEAILSIEPDTGYLLSNGHGMCTVYDSGNRYAVIQACYDFEAAWKTRFTCEIDNGGSLQCRAPKLSCSMTQDDDDNSVTTCTNTGEFWTQLYARYIVAGKYGIGIGPANLPTSLWTPVRLLLQELES</sequence>
<keyword evidence="2" id="KW-0732">Signal</keyword>
<protein>
    <recommendedName>
        <fullName evidence="5">Ricin B lectin domain-containing protein</fullName>
    </recommendedName>
</protein>
<evidence type="ECO:0000313" key="3">
    <source>
        <dbReference type="EMBL" id="KAH7259165.1"/>
    </source>
</evidence>
<dbReference type="AlphaFoldDB" id="A0A9P9HKC9"/>
<evidence type="ECO:0000313" key="4">
    <source>
        <dbReference type="Proteomes" id="UP000720189"/>
    </source>
</evidence>
<reference evidence="3" key="1">
    <citation type="journal article" date="2021" name="Nat. Commun.">
        <title>Genetic determinants of endophytism in the Arabidopsis root mycobiome.</title>
        <authorList>
            <person name="Mesny F."/>
            <person name="Miyauchi S."/>
            <person name="Thiergart T."/>
            <person name="Pickel B."/>
            <person name="Atanasova L."/>
            <person name="Karlsson M."/>
            <person name="Huettel B."/>
            <person name="Barry K.W."/>
            <person name="Haridas S."/>
            <person name="Chen C."/>
            <person name="Bauer D."/>
            <person name="Andreopoulos W."/>
            <person name="Pangilinan J."/>
            <person name="LaButti K."/>
            <person name="Riley R."/>
            <person name="Lipzen A."/>
            <person name="Clum A."/>
            <person name="Drula E."/>
            <person name="Henrissat B."/>
            <person name="Kohler A."/>
            <person name="Grigoriev I.V."/>
            <person name="Martin F.M."/>
            <person name="Hacquard S."/>
        </authorList>
    </citation>
    <scope>NUCLEOTIDE SEQUENCE</scope>
    <source>
        <strain evidence="3">MPI-CAGE-AT-0023</strain>
    </source>
</reference>
<feature type="region of interest" description="Disordered" evidence="1">
    <location>
        <begin position="59"/>
        <end position="101"/>
    </location>
</feature>
<dbReference type="EMBL" id="JAGMUX010000005">
    <property type="protein sequence ID" value="KAH7259165.1"/>
    <property type="molecule type" value="Genomic_DNA"/>
</dbReference>
<organism evidence="3 4">
    <name type="scientific">Fusarium redolens</name>
    <dbReference type="NCBI Taxonomy" id="48865"/>
    <lineage>
        <taxon>Eukaryota</taxon>
        <taxon>Fungi</taxon>
        <taxon>Dikarya</taxon>
        <taxon>Ascomycota</taxon>
        <taxon>Pezizomycotina</taxon>
        <taxon>Sordariomycetes</taxon>
        <taxon>Hypocreomycetidae</taxon>
        <taxon>Hypocreales</taxon>
        <taxon>Nectriaceae</taxon>
        <taxon>Fusarium</taxon>
        <taxon>Fusarium redolens species complex</taxon>
    </lineage>
</organism>
<dbReference type="GeneID" id="70229023"/>
<accession>A0A9P9HKC9</accession>